<sequence>MKKLFKNVVKWAPIIYPIVRKIMKDRKASKQKHMSASHTAG</sequence>
<accession>A0ABM5M2I6</accession>
<dbReference type="Proteomes" id="UP000006867">
    <property type="component" value="Chromosome"/>
</dbReference>
<proteinExistence type="predicted"/>
<name>A0ABM5M2I6_BACA1</name>
<protein>
    <submittedName>
        <fullName evidence="1">Uncharacterized protein</fullName>
    </submittedName>
</protein>
<reference evidence="1 2" key="1">
    <citation type="journal article" date="2011" name="Front. Microbiol.">
        <title>Genomic signatures of strain selection and enhancement in Bacillus atrophaeus var. globigii, a historical biowarfare simulant.</title>
        <authorList>
            <person name="Gibbons H.S."/>
            <person name="Broomall S.M."/>
            <person name="McNew L.A."/>
            <person name="Daligault H."/>
            <person name="Chapman C."/>
            <person name="Bruce D."/>
            <person name="Karavis M."/>
            <person name="Krepps M."/>
            <person name="McGregor P.A."/>
            <person name="Hong C."/>
            <person name="Park K.H."/>
            <person name="Akmal A."/>
            <person name="Feldman A."/>
            <person name="Lin J.S."/>
            <person name="Chang W.E."/>
            <person name="Higgs B.W."/>
            <person name="Demirev P."/>
            <person name="Lindquist J."/>
            <person name="Liem A."/>
            <person name="Fochler E."/>
            <person name="Read T.D."/>
            <person name="Tapia R."/>
            <person name="Johnson S."/>
            <person name="Bishop-Lilly K.A."/>
            <person name="Detter C."/>
            <person name="Han C."/>
            <person name="Sozhamannan S."/>
            <person name="Rosenzweig C.N."/>
            <person name="Skowronski E.W."/>
        </authorList>
    </citation>
    <scope>NUCLEOTIDE SEQUENCE [LARGE SCALE GENOMIC DNA]</scope>
    <source>
        <strain evidence="1 2">1942</strain>
    </source>
</reference>
<dbReference type="RefSeq" id="WP_003326346.1">
    <property type="nucleotide sequence ID" value="NC_014639.1"/>
</dbReference>
<dbReference type="EMBL" id="CP002207">
    <property type="protein sequence ID" value="ADP34371.1"/>
    <property type="molecule type" value="Genomic_DNA"/>
</dbReference>
<organism evidence="1 2">
    <name type="scientific">Bacillus atrophaeus (strain 1942)</name>
    <dbReference type="NCBI Taxonomy" id="720555"/>
    <lineage>
        <taxon>Bacteria</taxon>
        <taxon>Bacillati</taxon>
        <taxon>Bacillota</taxon>
        <taxon>Bacilli</taxon>
        <taxon>Bacillales</taxon>
        <taxon>Bacillaceae</taxon>
        <taxon>Bacillus</taxon>
    </lineage>
</organism>
<evidence type="ECO:0000313" key="2">
    <source>
        <dbReference type="Proteomes" id="UP000006867"/>
    </source>
</evidence>
<evidence type="ECO:0000313" key="1">
    <source>
        <dbReference type="EMBL" id="ADP34371.1"/>
    </source>
</evidence>
<gene>
    <name evidence="1" type="ordered locus">BATR1942_17260</name>
</gene>
<keyword evidence="2" id="KW-1185">Reference proteome</keyword>